<reference evidence="7" key="1">
    <citation type="submission" date="2019-09" db="EMBL/GenBank/DDBJ databases">
        <authorList>
            <person name="Li J."/>
        </authorList>
    </citation>
    <scope>NUCLEOTIDE SEQUENCE [LARGE SCALE GENOMIC DNA]</scope>
    <source>
        <strain evidence="7">JCM 14732</strain>
    </source>
</reference>
<dbReference type="AlphaFoldDB" id="A0A5M4FBN6"/>
<evidence type="ECO:0000256" key="5">
    <source>
        <dbReference type="ARBA" id="ARBA00023004"/>
    </source>
</evidence>
<dbReference type="Gene3D" id="2.60.120.10">
    <property type="entry name" value="Jelly Rolls"/>
    <property type="match status" value="1"/>
</dbReference>
<keyword evidence="8" id="KW-1185">Reference proteome</keyword>
<comment type="caution">
    <text evidence="7">The sequence shown here is derived from an EMBL/GenBank/DDBJ whole genome shotgun (WGS) entry which is preliminary data.</text>
</comment>
<dbReference type="PANTHER" id="PTHR12918">
    <property type="entry name" value="CYSTEINE DIOXYGENASE"/>
    <property type="match status" value="1"/>
</dbReference>
<keyword evidence="3 7" id="KW-0223">Dioxygenase</keyword>
<accession>A0A5M4FBN6</accession>
<comment type="similarity">
    <text evidence="1">Belongs to the cysteine dioxygenase family.</text>
</comment>
<dbReference type="GO" id="GO:0016702">
    <property type="term" value="F:oxidoreductase activity, acting on single donors with incorporation of molecular oxygen, incorporation of two atoms of oxygen"/>
    <property type="evidence" value="ECO:0007669"/>
    <property type="project" value="InterPro"/>
</dbReference>
<evidence type="ECO:0000256" key="2">
    <source>
        <dbReference type="ARBA" id="ARBA00022723"/>
    </source>
</evidence>
<keyword evidence="5 6" id="KW-0408">Iron</keyword>
<protein>
    <submittedName>
        <fullName evidence="7">Cysteine dioxygenase</fullName>
    </submittedName>
</protein>
<sequence length="170" mass="18518">MTARPTTDAPLSLAELAALTSTVAEDVRAGLYEVHADAESRWHVRLRCDDQVDVWLISWTTDQGTQLHDHGGSSGSFTVVSGELSEAVWTPGAEVLAETVRGEGDSVIFGEHYVHDVRNVRTDTAVSVHAYSPPLSLMNYYDVDGHQLTKLASMWTDDPEAPAPTLRKAS</sequence>
<dbReference type="OrthoDB" id="4217976at2"/>
<dbReference type="RefSeq" id="WP_149689968.1">
    <property type="nucleotide sequence ID" value="NZ_SDPQ02000003.1"/>
</dbReference>
<evidence type="ECO:0000313" key="7">
    <source>
        <dbReference type="EMBL" id="KAA1395302.1"/>
    </source>
</evidence>
<dbReference type="InterPro" id="IPR011051">
    <property type="entry name" value="RmlC_Cupin_sf"/>
</dbReference>
<gene>
    <name evidence="7" type="ORF">ESP70_014130</name>
</gene>
<feature type="binding site" evidence="6">
    <location>
        <position position="70"/>
    </location>
    <ligand>
        <name>Fe cation</name>
        <dbReference type="ChEBI" id="CHEBI:24875"/>
        <note>catalytic</note>
    </ligand>
</feature>
<dbReference type="Proteomes" id="UP000380867">
    <property type="component" value="Unassembled WGS sequence"/>
</dbReference>
<name>A0A5M4FBN6_9ACTN</name>
<dbReference type="GO" id="GO:0008198">
    <property type="term" value="F:ferrous iron binding"/>
    <property type="evidence" value="ECO:0007669"/>
    <property type="project" value="TreeGrafter"/>
</dbReference>
<feature type="binding site" evidence="6">
    <location>
        <position position="68"/>
    </location>
    <ligand>
        <name>Fe cation</name>
        <dbReference type="ChEBI" id="CHEBI:24875"/>
        <note>catalytic</note>
    </ligand>
</feature>
<evidence type="ECO:0000256" key="1">
    <source>
        <dbReference type="ARBA" id="ARBA00006622"/>
    </source>
</evidence>
<dbReference type="InterPro" id="IPR014710">
    <property type="entry name" value="RmlC-like_jellyroll"/>
</dbReference>
<proteinExistence type="inferred from homology"/>
<dbReference type="PANTHER" id="PTHR12918:SF1">
    <property type="entry name" value="CYSTEINE DIOXYGENASE TYPE 1"/>
    <property type="match status" value="1"/>
</dbReference>
<evidence type="ECO:0000256" key="4">
    <source>
        <dbReference type="ARBA" id="ARBA00023002"/>
    </source>
</evidence>
<dbReference type="CDD" id="cd10548">
    <property type="entry name" value="cupin_CDO"/>
    <property type="match status" value="1"/>
</dbReference>
<evidence type="ECO:0000256" key="3">
    <source>
        <dbReference type="ARBA" id="ARBA00022964"/>
    </source>
</evidence>
<dbReference type="EMBL" id="SDPQ02000003">
    <property type="protein sequence ID" value="KAA1395302.1"/>
    <property type="molecule type" value="Genomic_DNA"/>
</dbReference>
<organism evidence="7 8">
    <name type="scientific">Aeromicrobium ginsengisoli</name>
    <dbReference type="NCBI Taxonomy" id="363867"/>
    <lineage>
        <taxon>Bacteria</taxon>
        <taxon>Bacillati</taxon>
        <taxon>Actinomycetota</taxon>
        <taxon>Actinomycetes</taxon>
        <taxon>Propionibacteriales</taxon>
        <taxon>Nocardioidaceae</taxon>
        <taxon>Aeromicrobium</taxon>
    </lineage>
</organism>
<evidence type="ECO:0000313" key="8">
    <source>
        <dbReference type="Proteomes" id="UP000380867"/>
    </source>
</evidence>
<dbReference type="SUPFAM" id="SSF51182">
    <property type="entry name" value="RmlC-like cupins"/>
    <property type="match status" value="1"/>
</dbReference>
<evidence type="ECO:0000256" key="6">
    <source>
        <dbReference type="PIRSR" id="PIRSR610300-51"/>
    </source>
</evidence>
<feature type="binding site" evidence="6">
    <location>
        <position position="115"/>
    </location>
    <ligand>
        <name>Fe cation</name>
        <dbReference type="ChEBI" id="CHEBI:24875"/>
        <note>catalytic</note>
    </ligand>
</feature>
<dbReference type="Pfam" id="PF05995">
    <property type="entry name" value="CDO_I"/>
    <property type="match status" value="1"/>
</dbReference>
<keyword evidence="4" id="KW-0560">Oxidoreductase</keyword>
<dbReference type="InterPro" id="IPR010300">
    <property type="entry name" value="CDO_1"/>
</dbReference>
<keyword evidence="2 6" id="KW-0479">Metal-binding</keyword>